<evidence type="ECO:0000313" key="2">
    <source>
        <dbReference type="Proteomes" id="UP000324222"/>
    </source>
</evidence>
<protein>
    <submittedName>
        <fullName evidence="1">Uncharacterized protein</fullName>
    </submittedName>
</protein>
<name>A0A5B7IUY1_PORTR</name>
<dbReference type="EMBL" id="VSRR010067893">
    <property type="protein sequence ID" value="MPC85277.1"/>
    <property type="molecule type" value="Genomic_DNA"/>
</dbReference>
<organism evidence="1 2">
    <name type="scientific">Portunus trituberculatus</name>
    <name type="common">Swimming crab</name>
    <name type="synonym">Neptunus trituberculatus</name>
    <dbReference type="NCBI Taxonomy" id="210409"/>
    <lineage>
        <taxon>Eukaryota</taxon>
        <taxon>Metazoa</taxon>
        <taxon>Ecdysozoa</taxon>
        <taxon>Arthropoda</taxon>
        <taxon>Crustacea</taxon>
        <taxon>Multicrustacea</taxon>
        <taxon>Malacostraca</taxon>
        <taxon>Eumalacostraca</taxon>
        <taxon>Eucarida</taxon>
        <taxon>Decapoda</taxon>
        <taxon>Pleocyemata</taxon>
        <taxon>Brachyura</taxon>
        <taxon>Eubrachyura</taxon>
        <taxon>Portunoidea</taxon>
        <taxon>Portunidae</taxon>
        <taxon>Portuninae</taxon>
        <taxon>Portunus</taxon>
    </lineage>
</organism>
<reference evidence="1 2" key="1">
    <citation type="submission" date="2019-05" db="EMBL/GenBank/DDBJ databases">
        <title>Another draft genome of Portunus trituberculatus and its Hox gene families provides insights of decapod evolution.</title>
        <authorList>
            <person name="Jeong J.-H."/>
            <person name="Song I."/>
            <person name="Kim S."/>
            <person name="Choi T."/>
            <person name="Kim D."/>
            <person name="Ryu S."/>
            <person name="Kim W."/>
        </authorList>
    </citation>
    <scope>NUCLEOTIDE SEQUENCE [LARGE SCALE GENOMIC DNA]</scope>
    <source>
        <tissue evidence="1">Muscle</tissue>
    </source>
</reference>
<sequence>MIVVPSLVPGFSTANAKEVREVFGVSVQDVQQTSDCYCRCSQRNTRRRRRRRKKRRNKRVILGYVPMKC</sequence>
<dbReference type="AlphaFoldDB" id="A0A5B7IUY1"/>
<gene>
    <name evidence="1" type="ORF">E2C01_080043</name>
</gene>
<evidence type="ECO:0000313" key="1">
    <source>
        <dbReference type="EMBL" id="MPC85277.1"/>
    </source>
</evidence>
<dbReference type="Proteomes" id="UP000324222">
    <property type="component" value="Unassembled WGS sequence"/>
</dbReference>
<proteinExistence type="predicted"/>
<comment type="caution">
    <text evidence="1">The sequence shown here is derived from an EMBL/GenBank/DDBJ whole genome shotgun (WGS) entry which is preliminary data.</text>
</comment>
<accession>A0A5B7IUY1</accession>
<keyword evidence="2" id="KW-1185">Reference proteome</keyword>